<proteinExistence type="predicted"/>
<protein>
    <submittedName>
        <fullName evidence="1">Str. FM013</fullName>
    </submittedName>
</protein>
<gene>
    <name evidence="1" type="ORF">PCAMFM013_S001g000287</name>
</gene>
<evidence type="ECO:0000313" key="1">
    <source>
        <dbReference type="EMBL" id="CRL17327.1"/>
    </source>
</evidence>
<reference evidence="1 2" key="1">
    <citation type="journal article" date="2014" name="Nat. Commun.">
        <title>Multiple recent horizontal transfers of a large genomic region in cheese making fungi.</title>
        <authorList>
            <person name="Cheeseman K."/>
            <person name="Ropars J."/>
            <person name="Renault P."/>
            <person name="Dupont J."/>
            <person name="Gouzy J."/>
            <person name="Branca A."/>
            <person name="Abraham A.L."/>
            <person name="Ceppi M."/>
            <person name="Conseiller E."/>
            <person name="Debuchy R."/>
            <person name="Malagnac F."/>
            <person name="Goarin A."/>
            <person name="Silar P."/>
            <person name="Lacoste S."/>
            <person name="Sallet E."/>
            <person name="Bensimon A."/>
            <person name="Giraud T."/>
            <person name="Brygoo Y."/>
        </authorList>
    </citation>
    <scope>NUCLEOTIDE SEQUENCE [LARGE SCALE GENOMIC DNA]</scope>
    <source>
        <strain evidence="2">FM 013</strain>
    </source>
</reference>
<dbReference type="STRING" id="1429867.A0A0G4NTC1"/>
<dbReference type="Proteomes" id="UP000053732">
    <property type="component" value="Unassembled WGS sequence"/>
</dbReference>
<sequence length="343" mass="40118">MDVMAILGRKVQSTEPPDLEQQNQHTNRLLLREPEWRESLVNPQCMINNPEPTCNSMPLQHDDRHDDMSKESQEQNAQLRHEMTKQAQIILDLMKKHKEAVGRFEQHTANITYELEEQKKKVSDLKCQKGKLVRDLEEQTKRISDLKFQKGMMIRDPEARTKRISDLECQNGMLVHSLEEQTRIASALEKRDAKMKEVFSNISSTMFLELEYQEELINEMTPGEGEFFQPSHNTLVDLVEIIEQWTTDDKHSEMMFKLEDEPRFEQLYAELLSRFNEQSCQLKMQAMKLDRQKGMIDEQGGTILKLEAQKRKLASDLEEQDGRVASLLECLEGNGVEFTFLWN</sequence>
<evidence type="ECO:0000313" key="2">
    <source>
        <dbReference type="Proteomes" id="UP000053732"/>
    </source>
</evidence>
<dbReference type="EMBL" id="HG793134">
    <property type="protein sequence ID" value="CRL17327.1"/>
    <property type="molecule type" value="Genomic_DNA"/>
</dbReference>
<name>A0A0G4NTC1_PENC3</name>
<dbReference type="AlphaFoldDB" id="A0A0G4NTC1"/>
<organism evidence="1 2">
    <name type="scientific">Penicillium camemberti (strain FM 013)</name>
    <dbReference type="NCBI Taxonomy" id="1429867"/>
    <lineage>
        <taxon>Eukaryota</taxon>
        <taxon>Fungi</taxon>
        <taxon>Dikarya</taxon>
        <taxon>Ascomycota</taxon>
        <taxon>Pezizomycotina</taxon>
        <taxon>Eurotiomycetes</taxon>
        <taxon>Eurotiomycetidae</taxon>
        <taxon>Eurotiales</taxon>
        <taxon>Aspergillaceae</taxon>
        <taxon>Penicillium</taxon>
    </lineage>
</organism>
<accession>A0A0G4NTC1</accession>
<keyword evidence="2" id="KW-1185">Reference proteome</keyword>